<keyword evidence="1" id="KW-0472">Membrane</keyword>
<name>A0A432Y996_9GAMM</name>
<reference evidence="3" key="1">
    <citation type="journal article" date="2018" name="Front. Microbiol.">
        <title>Genome-Based Analysis Reveals the Taxonomy and Diversity of the Family Idiomarinaceae.</title>
        <authorList>
            <person name="Liu Y."/>
            <person name="Lai Q."/>
            <person name="Shao Z."/>
        </authorList>
    </citation>
    <scope>NUCLEOTIDE SEQUENCE [LARGE SCALE GENOMIC DNA]</scope>
    <source>
        <strain evidence="3">F23</strain>
    </source>
</reference>
<dbReference type="EMBL" id="PIPV01000002">
    <property type="protein sequence ID" value="RUO57503.1"/>
    <property type="molecule type" value="Genomic_DNA"/>
</dbReference>
<keyword evidence="3" id="KW-1185">Reference proteome</keyword>
<dbReference type="RefSeq" id="WP_110573408.1">
    <property type="nucleotide sequence ID" value="NZ_PIPV01000002.1"/>
</dbReference>
<evidence type="ECO:0000256" key="1">
    <source>
        <dbReference type="SAM" id="Phobius"/>
    </source>
</evidence>
<protein>
    <submittedName>
        <fullName evidence="2">DUF2788 domain-containing protein</fullName>
    </submittedName>
</protein>
<keyword evidence="1" id="KW-1133">Transmembrane helix</keyword>
<feature type="transmembrane region" description="Helical" evidence="1">
    <location>
        <begin position="12"/>
        <end position="33"/>
    </location>
</feature>
<accession>A0A432Y996</accession>
<dbReference type="Proteomes" id="UP000287330">
    <property type="component" value="Unassembled WGS sequence"/>
</dbReference>
<dbReference type="InterPro" id="IPR021249">
    <property type="entry name" value="DUF2788"/>
</dbReference>
<dbReference type="OrthoDB" id="5588656at2"/>
<organism evidence="2 3">
    <name type="scientific">Idiomarina fontislapidosi</name>
    <dbReference type="NCBI Taxonomy" id="263723"/>
    <lineage>
        <taxon>Bacteria</taxon>
        <taxon>Pseudomonadati</taxon>
        <taxon>Pseudomonadota</taxon>
        <taxon>Gammaproteobacteria</taxon>
        <taxon>Alteromonadales</taxon>
        <taxon>Idiomarinaceae</taxon>
        <taxon>Idiomarina</taxon>
    </lineage>
</organism>
<evidence type="ECO:0000313" key="2">
    <source>
        <dbReference type="EMBL" id="RUO57503.1"/>
    </source>
</evidence>
<feature type="transmembrane region" description="Helical" evidence="1">
    <location>
        <begin position="45"/>
        <end position="67"/>
    </location>
</feature>
<evidence type="ECO:0000313" key="3">
    <source>
        <dbReference type="Proteomes" id="UP000287330"/>
    </source>
</evidence>
<dbReference type="AlphaFoldDB" id="A0A432Y996"/>
<dbReference type="Pfam" id="PF10981">
    <property type="entry name" value="DUF2788"/>
    <property type="match status" value="1"/>
</dbReference>
<proteinExistence type="predicted"/>
<keyword evidence="1" id="KW-0812">Transmembrane</keyword>
<gene>
    <name evidence="2" type="ORF">CWE25_03300</name>
</gene>
<sequence length="71" mass="8000">MLAEYYEQIEVLVTNITLGILFLLIGLAIRDVLNRSSVPKFGRIIVWMVLFLGCFGFIAKGIIQVVWEVGV</sequence>
<comment type="caution">
    <text evidence="2">The sequence shown here is derived from an EMBL/GenBank/DDBJ whole genome shotgun (WGS) entry which is preliminary data.</text>
</comment>